<dbReference type="UniPathway" id="UPA00053">
    <property type="reaction ID" value="UER00085"/>
</dbReference>
<comment type="cofactor">
    <cofactor evidence="3">
        <name>Zn(2+)</name>
        <dbReference type="ChEBI" id="CHEBI:29105"/>
    </cofactor>
</comment>
<dbReference type="InterPro" id="IPR030960">
    <property type="entry name" value="DHQS/DOIS_N"/>
</dbReference>
<dbReference type="InterPro" id="IPR050071">
    <property type="entry name" value="Dehydroquinate_synthase"/>
</dbReference>
<feature type="binding site" evidence="18">
    <location>
        <position position="227"/>
    </location>
    <ligand>
        <name>Zn(2+)</name>
        <dbReference type="ChEBI" id="CHEBI:29105"/>
    </ligand>
</feature>
<dbReference type="NCBIfam" id="TIGR01357">
    <property type="entry name" value="aroB"/>
    <property type="match status" value="1"/>
</dbReference>
<dbReference type="GO" id="GO:0009073">
    <property type="term" value="P:aromatic amino acid family biosynthetic process"/>
    <property type="evidence" value="ECO:0007669"/>
    <property type="project" value="UniProtKB-KW"/>
</dbReference>
<feature type="binding site" evidence="18">
    <location>
        <position position="178"/>
    </location>
    <ligand>
        <name>Zn(2+)</name>
        <dbReference type="ChEBI" id="CHEBI:29105"/>
    </ligand>
</feature>
<dbReference type="PANTHER" id="PTHR43622:SF7">
    <property type="entry name" value="3-DEHYDROQUINATE SYNTHASE, CHLOROPLASTIC"/>
    <property type="match status" value="1"/>
</dbReference>
<dbReference type="CDD" id="cd08195">
    <property type="entry name" value="DHQS"/>
    <property type="match status" value="1"/>
</dbReference>
<keyword evidence="11 18" id="KW-0479">Metal-binding</keyword>
<evidence type="ECO:0000256" key="13">
    <source>
        <dbReference type="ARBA" id="ARBA00022833"/>
    </source>
</evidence>
<comment type="cofactor">
    <cofactor evidence="18">
        <name>Co(2+)</name>
        <dbReference type="ChEBI" id="CHEBI:48828"/>
    </cofactor>
    <cofactor evidence="18">
        <name>Zn(2+)</name>
        <dbReference type="ChEBI" id="CHEBI:29105"/>
    </cofactor>
    <text evidence="18">Binds 1 divalent metal cation per subunit. Can use either Co(2+) or Zn(2+).</text>
</comment>
<organism evidence="21 22">
    <name type="scientific">Ferrithrix thermotolerans DSM 19514</name>
    <dbReference type="NCBI Taxonomy" id="1121881"/>
    <lineage>
        <taxon>Bacteria</taxon>
        <taxon>Bacillati</taxon>
        <taxon>Actinomycetota</taxon>
        <taxon>Acidimicrobiia</taxon>
        <taxon>Acidimicrobiales</taxon>
        <taxon>Acidimicrobiaceae</taxon>
        <taxon>Ferrithrix</taxon>
    </lineage>
</organism>
<accession>A0A1M4T5C0</accession>
<dbReference type="PIRSF" id="PIRSF001455">
    <property type="entry name" value="DHQ_synth"/>
    <property type="match status" value="1"/>
</dbReference>
<evidence type="ECO:0000256" key="16">
    <source>
        <dbReference type="ARBA" id="ARBA00023239"/>
    </source>
</evidence>
<keyword evidence="14 18" id="KW-0520">NAD</keyword>
<dbReference type="GO" id="GO:0000166">
    <property type="term" value="F:nucleotide binding"/>
    <property type="evidence" value="ECO:0007669"/>
    <property type="project" value="UniProtKB-KW"/>
</dbReference>
<dbReference type="Gene3D" id="3.40.50.1970">
    <property type="match status" value="1"/>
</dbReference>
<dbReference type="GO" id="GO:0008652">
    <property type="term" value="P:amino acid biosynthetic process"/>
    <property type="evidence" value="ECO:0007669"/>
    <property type="project" value="UniProtKB-KW"/>
</dbReference>
<keyword evidence="13 18" id="KW-0862">Zinc</keyword>
<sequence>MKSITKTVRVSLGDRSYPIFVGNGVLDDVDRFITARYDKVAIVTQREIPWQLKLSVEHEVFIVPNGESAKSLSTVEALCSQLARFGLKRNHLVIAMGGGVVSDLGGFVAATYYRGTDYINVSTTLLAMVDASIGGKTAVNLREGKNLVGAFWQPKGVFCDLDTLETLPDREYRSGLGEMAKYSFITDEDLVGLSLLEQVSRCAEIKAEVVAEDEREGGRRALLNYGHTLGHAIEAQSFHRPKDERLSHGEAVAIGVEFAARLAYVAGRIGESSLERHRAVLDSYGLSYKMPEWIDIDKALEFMARDKKSQGSLTFVLDGPNGLEVVRDVPESLVWEVLSER</sequence>
<name>A0A1M4T5C0_9ACTN</name>
<feature type="binding site" evidence="18">
    <location>
        <begin position="99"/>
        <end position="103"/>
    </location>
    <ligand>
        <name>NAD(+)</name>
        <dbReference type="ChEBI" id="CHEBI:57540"/>
    </ligand>
</feature>
<dbReference type="GO" id="GO:0046872">
    <property type="term" value="F:metal ion binding"/>
    <property type="evidence" value="ECO:0007669"/>
    <property type="project" value="UniProtKB-KW"/>
</dbReference>
<proteinExistence type="inferred from homology"/>
<dbReference type="EMBL" id="FQUL01000004">
    <property type="protein sequence ID" value="SHE39497.1"/>
    <property type="molecule type" value="Genomic_DNA"/>
</dbReference>
<keyword evidence="17 18" id="KW-0170">Cobalt</keyword>
<dbReference type="PANTHER" id="PTHR43622">
    <property type="entry name" value="3-DEHYDROQUINATE SYNTHASE"/>
    <property type="match status" value="1"/>
</dbReference>
<evidence type="ECO:0000256" key="11">
    <source>
        <dbReference type="ARBA" id="ARBA00022723"/>
    </source>
</evidence>
<feature type="domain" description="3-dehydroquinate synthase C-terminal" evidence="20">
    <location>
        <begin position="175"/>
        <end position="309"/>
    </location>
</feature>
<comment type="caution">
    <text evidence="18">Lacks conserved residue(s) required for the propagation of feature annotation.</text>
</comment>
<dbReference type="GO" id="GO:0003856">
    <property type="term" value="F:3-dehydroquinate synthase activity"/>
    <property type="evidence" value="ECO:0007669"/>
    <property type="project" value="UniProtKB-UniRule"/>
</dbReference>
<keyword evidence="15 18" id="KW-0057">Aromatic amino acid biosynthesis</keyword>
<keyword evidence="12 18" id="KW-0547">Nucleotide-binding</keyword>
<feature type="binding site" evidence="18">
    <location>
        <position position="145"/>
    </location>
    <ligand>
        <name>NAD(+)</name>
        <dbReference type="ChEBI" id="CHEBI:57540"/>
    </ligand>
</feature>
<comment type="similarity">
    <text evidence="6 18">Belongs to the sugar phosphate cyclases superfamily. Dehydroquinate synthase family.</text>
</comment>
<dbReference type="RefSeq" id="WP_072788421.1">
    <property type="nucleotide sequence ID" value="NZ_FQUL01000004.1"/>
</dbReference>
<gene>
    <name evidence="18" type="primary">aroB</name>
    <name evidence="21" type="ORF">SAMN02745225_00499</name>
</gene>
<evidence type="ECO:0000256" key="12">
    <source>
        <dbReference type="ARBA" id="ARBA00022741"/>
    </source>
</evidence>
<evidence type="ECO:0000256" key="3">
    <source>
        <dbReference type="ARBA" id="ARBA00001947"/>
    </source>
</evidence>
<dbReference type="STRING" id="1121881.SAMN02745225_00499"/>
<dbReference type="SUPFAM" id="SSF56796">
    <property type="entry name" value="Dehydroquinate synthase-like"/>
    <property type="match status" value="1"/>
</dbReference>
<dbReference type="HAMAP" id="MF_00110">
    <property type="entry name" value="DHQ_synthase"/>
    <property type="match status" value="1"/>
</dbReference>
<evidence type="ECO:0000256" key="8">
    <source>
        <dbReference type="ARBA" id="ARBA00017684"/>
    </source>
</evidence>
<evidence type="ECO:0000259" key="20">
    <source>
        <dbReference type="Pfam" id="PF24621"/>
    </source>
</evidence>
<dbReference type="InterPro" id="IPR016037">
    <property type="entry name" value="DHQ_synth_AroB"/>
</dbReference>
<evidence type="ECO:0000256" key="2">
    <source>
        <dbReference type="ARBA" id="ARBA00001911"/>
    </source>
</evidence>
<feature type="binding site" evidence="18">
    <location>
        <position position="248"/>
    </location>
    <ligand>
        <name>Zn(2+)</name>
        <dbReference type="ChEBI" id="CHEBI:29105"/>
    </ligand>
</feature>
<protein>
    <recommendedName>
        <fullName evidence="8 18">3-dehydroquinate synthase</fullName>
        <shortName evidence="18">DHQS</shortName>
        <ecNumber evidence="7 18">4.2.3.4</ecNumber>
    </recommendedName>
</protein>
<dbReference type="GO" id="GO:0005737">
    <property type="term" value="C:cytoplasm"/>
    <property type="evidence" value="ECO:0007669"/>
    <property type="project" value="UniProtKB-SubCell"/>
</dbReference>
<evidence type="ECO:0000256" key="5">
    <source>
        <dbReference type="ARBA" id="ARBA00004661"/>
    </source>
</evidence>
<comment type="pathway">
    <text evidence="5 18">Metabolic intermediate biosynthesis; chorismate biosynthesis; chorismate from D-erythrose 4-phosphate and phosphoenolpyruvate: step 2/7.</text>
</comment>
<feature type="binding site" evidence="18">
    <location>
        <begin position="123"/>
        <end position="124"/>
    </location>
    <ligand>
        <name>NAD(+)</name>
        <dbReference type="ChEBI" id="CHEBI:57540"/>
    </ligand>
</feature>
<comment type="function">
    <text evidence="18">Catalyzes the conversion of 3-deoxy-D-arabino-heptulosonate 7-phosphate (DAHP) to dehydroquinate (DHQ).</text>
</comment>
<dbReference type="InterPro" id="IPR030963">
    <property type="entry name" value="DHQ_synth_fam"/>
</dbReference>
<evidence type="ECO:0000256" key="15">
    <source>
        <dbReference type="ARBA" id="ARBA00023141"/>
    </source>
</evidence>
<dbReference type="Pfam" id="PF01761">
    <property type="entry name" value="DHQ_synthase"/>
    <property type="match status" value="1"/>
</dbReference>
<dbReference type="EC" id="4.2.3.4" evidence="7 18"/>
<comment type="cofactor">
    <cofactor evidence="2 18">
        <name>NAD(+)</name>
        <dbReference type="ChEBI" id="CHEBI:57540"/>
    </cofactor>
</comment>
<feature type="domain" description="3-dehydroquinate synthase N-terminal" evidence="19">
    <location>
        <begin position="61"/>
        <end position="173"/>
    </location>
</feature>
<evidence type="ECO:0000259" key="19">
    <source>
        <dbReference type="Pfam" id="PF01761"/>
    </source>
</evidence>
<comment type="catalytic activity">
    <reaction evidence="1 18">
        <text>7-phospho-2-dehydro-3-deoxy-D-arabino-heptonate = 3-dehydroquinate + phosphate</text>
        <dbReference type="Rhea" id="RHEA:21968"/>
        <dbReference type="ChEBI" id="CHEBI:32364"/>
        <dbReference type="ChEBI" id="CHEBI:43474"/>
        <dbReference type="ChEBI" id="CHEBI:58394"/>
        <dbReference type="EC" id="4.2.3.4"/>
    </reaction>
</comment>
<dbReference type="AlphaFoldDB" id="A0A1M4T5C0"/>
<evidence type="ECO:0000256" key="4">
    <source>
        <dbReference type="ARBA" id="ARBA00004496"/>
    </source>
</evidence>
<dbReference type="InterPro" id="IPR056179">
    <property type="entry name" value="DHQS_C"/>
</dbReference>
<evidence type="ECO:0000256" key="10">
    <source>
        <dbReference type="ARBA" id="ARBA00022605"/>
    </source>
</evidence>
<feature type="binding site" evidence="18">
    <location>
        <begin position="163"/>
        <end position="166"/>
    </location>
    <ligand>
        <name>NAD(+)</name>
        <dbReference type="ChEBI" id="CHEBI:57540"/>
    </ligand>
</feature>
<evidence type="ECO:0000256" key="1">
    <source>
        <dbReference type="ARBA" id="ARBA00001393"/>
    </source>
</evidence>
<reference evidence="22" key="1">
    <citation type="submission" date="2016-11" db="EMBL/GenBank/DDBJ databases">
        <authorList>
            <person name="Varghese N."/>
            <person name="Submissions S."/>
        </authorList>
    </citation>
    <scope>NUCLEOTIDE SEQUENCE [LARGE SCALE GENOMIC DNA]</scope>
    <source>
        <strain evidence="22">DSM 19514</strain>
    </source>
</reference>
<evidence type="ECO:0000256" key="18">
    <source>
        <dbReference type="HAMAP-Rule" id="MF_00110"/>
    </source>
</evidence>
<comment type="subcellular location">
    <subcellularLocation>
        <location evidence="4 18">Cytoplasm</location>
    </subcellularLocation>
</comment>
<dbReference type="Gene3D" id="1.20.1090.10">
    <property type="entry name" value="Dehydroquinate synthase-like - alpha domain"/>
    <property type="match status" value="1"/>
</dbReference>
<feature type="binding site" evidence="18">
    <location>
        <position position="136"/>
    </location>
    <ligand>
        <name>NAD(+)</name>
        <dbReference type="ChEBI" id="CHEBI:57540"/>
    </ligand>
</feature>
<evidence type="ECO:0000256" key="14">
    <source>
        <dbReference type="ARBA" id="ARBA00023027"/>
    </source>
</evidence>
<evidence type="ECO:0000313" key="21">
    <source>
        <dbReference type="EMBL" id="SHE39497.1"/>
    </source>
</evidence>
<evidence type="ECO:0000256" key="9">
    <source>
        <dbReference type="ARBA" id="ARBA00022490"/>
    </source>
</evidence>
<dbReference type="GO" id="GO:0009423">
    <property type="term" value="P:chorismate biosynthetic process"/>
    <property type="evidence" value="ECO:0007669"/>
    <property type="project" value="UniProtKB-UniRule"/>
</dbReference>
<evidence type="ECO:0000256" key="6">
    <source>
        <dbReference type="ARBA" id="ARBA00005412"/>
    </source>
</evidence>
<evidence type="ECO:0000256" key="7">
    <source>
        <dbReference type="ARBA" id="ARBA00013031"/>
    </source>
</evidence>
<keyword evidence="10 18" id="KW-0028">Amino-acid biosynthesis</keyword>
<dbReference type="FunFam" id="3.40.50.1970:FF:000007">
    <property type="entry name" value="Pentafunctional AROM polypeptide"/>
    <property type="match status" value="1"/>
</dbReference>
<evidence type="ECO:0000256" key="17">
    <source>
        <dbReference type="ARBA" id="ARBA00023285"/>
    </source>
</evidence>
<keyword evidence="16 18" id="KW-0456">Lyase</keyword>
<evidence type="ECO:0000313" key="22">
    <source>
        <dbReference type="Proteomes" id="UP000184295"/>
    </source>
</evidence>
<keyword evidence="22" id="KW-1185">Reference proteome</keyword>
<dbReference type="Pfam" id="PF24621">
    <property type="entry name" value="DHQS_C"/>
    <property type="match status" value="1"/>
</dbReference>
<dbReference type="Proteomes" id="UP000184295">
    <property type="component" value="Unassembled WGS sequence"/>
</dbReference>
<keyword evidence="9 18" id="KW-0963">Cytoplasm</keyword>